<feature type="compositionally biased region" description="Polar residues" evidence="2">
    <location>
        <begin position="695"/>
        <end position="704"/>
    </location>
</feature>
<feature type="region of interest" description="Disordered" evidence="2">
    <location>
        <begin position="518"/>
        <end position="572"/>
    </location>
</feature>
<keyword evidence="5" id="KW-0808">Transferase</keyword>
<evidence type="ECO:0000256" key="1">
    <source>
        <dbReference type="ARBA" id="ARBA00005575"/>
    </source>
</evidence>
<protein>
    <submittedName>
        <fullName evidence="5">Serine/threonine-protein kinase ulk3</fullName>
    </submittedName>
</protein>
<proteinExistence type="inferred from homology"/>
<dbReference type="InterPro" id="IPR011009">
    <property type="entry name" value="Kinase-like_dom_sf"/>
</dbReference>
<dbReference type="GO" id="GO:0004674">
    <property type="term" value="F:protein serine/threonine kinase activity"/>
    <property type="evidence" value="ECO:0007669"/>
    <property type="project" value="TreeGrafter"/>
</dbReference>
<keyword evidence="5" id="KW-0418">Kinase</keyword>
<dbReference type="PANTHER" id="PTHR44167:SF24">
    <property type="entry name" value="SERINE_THREONINE-PROTEIN KINASE CHK2"/>
    <property type="match status" value="1"/>
</dbReference>
<evidence type="ECO:0000313" key="6">
    <source>
        <dbReference type="Proteomes" id="UP001307849"/>
    </source>
</evidence>
<feature type="domain" description="FHA" evidence="3">
    <location>
        <begin position="82"/>
        <end position="133"/>
    </location>
</feature>
<evidence type="ECO:0000313" key="5">
    <source>
        <dbReference type="EMBL" id="KAK6518677.1"/>
    </source>
</evidence>
<dbReference type="InterPro" id="IPR000253">
    <property type="entry name" value="FHA_dom"/>
</dbReference>
<gene>
    <name evidence="5" type="primary">ULK3</name>
    <name evidence="5" type="ORF">TWF506_005814</name>
</gene>
<dbReference type="GO" id="GO:0044773">
    <property type="term" value="P:mitotic DNA damage checkpoint signaling"/>
    <property type="evidence" value="ECO:0007669"/>
    <property type="project" value="TreeGrafter"/>
</dbReference>
<dbReference type="GO" id="GO:0005634">
    <property type="term" value="C:nucleus"/>
    <property type="evidence" value="ECO:0007669"/>
    <property type="project" value="TreeGrafter"/>
</dbReference>
<dbReference type="GO" id="GO:0005524">
    <property type="term" value="F:ATP binding"/>
    <property type="evidence" value="ECO:0007669"/>
    <property type="project" value="InterPro"/>
</dbReference>
<dbReference type="SMART" id="SM00220">
    <property type="entry name" value="S_TKc"/>
    <property type="match status" value="1"/>
</dbReference>
<dbReference type="Gene3D" id="1.10.510.10">
    <property type="entry name" value="Transferase(Phosphotransferase) domain 1"/>
    <property type="match status" value="1"/>
</dbReference>
<keyword evidence="6" id="KW-1185">Reference proteome</keyword>
<reference evidence="5 6" key="1">
    <citation type="submission" date="2019-10" db="EMBL/GenBank/DDBJ databases">
        <authorList>
            <person name="Palmer J.M."/>
        </authorList>
    </citation>
    <scope>NUCLEOTIDE SEQUENCE [LARGE SCALE GENOMIC DNA]</scope>
    <source>
        <strain evidence="5 6">TWF506</strain>
    </source>
</reference>
<dbReference type="PROSITE" id="PS50011">
    <property type="entry name" value="PROTEIN_KINASE_DOM"/>
    <property type="match status" value="1"/>
</dbReference>
<dbReference type="PROSITE" id="PS50006">
    <property type="entry name" value="FHA_DOMAIN"/>
    <property type="match status" value="1"/>
</dbReference>
<comment type="similarity">
    <text evidence="1">Belongs to the protein kinase superfamily. CAMK Ser/Thr protein kinase family. CHEK2 subfamily.</text>
</comment>
<dbReference type="AlphaFoldDB" id="A0AAN8NX99"/>
<dbReference type="SUPFAM" id="SSF56112">
    <property type="entry name" value="Protein kinase-like (PK-like)"/>
    <property type="match status" value="1"/>
</dbReference>
<comment type="caution">
    <text evidence="5">The sequence shown here is derived from an EMBL/GenBank/DDBJ whole genome shotgun (WGS) entry which is preliminary data.</text>
</comment>
<evidence type="ECO:0000259" key="3">
    <source>
        <dbReference type="PROSITE" id="PS50006"/>
    </source>
</evidence>
<dbReference type="Proteomes" id="UP001307849">
    <property type="component" value="Unassembled WGS sequence"/>
</dbReference>
<feature type="compositionally biased region" description="Basic and acidic residues" evidence="2">
    <location>
        <begin position="610"/>
        <end position="626"/>
    </location>
</feature>
<feature type="region of interest" description="Disordered" evidence="2">
    <location>
        <begin position="606"/>
        <end position="704"/>
    </location>
</feature>
<dbReference type="EMBL" id="JAVHJM010000002">
    <property type="protein sequence ID" value="KAK6518677.1"/>
    <property type="molecule type" value="Genomic_DNA"/>
</dbReference>
<dbReference type="InterPro" id="IPR000719">
    <property type="entry name" value="Prot_kinase_dom"/>
</dbReference>
<sequence length="704" mass="79869">MSTPKRLYQVLEGASKQVYPDNVVICLIPTTNFATEVMKHGNFTLFEFPVPADADEPDGPTIDITAMLLTLDSPPKIPGLGYTFGRTSKADVRIQLDGYKDFHFRIFFDSTTGILNFTDEAAPDGIYFRNLDTLTSGRNIKSLPLDSQFQIGEKGGELCFGGFIPGSDAHQRKRREYLASLSSYFLTIAHTLSPPNDCQTIKGYQNWGHLKKSQFQLYKLKTKTTFAGKLRWNLRSYHWNDKPQPPPDPDLQWEYETLRTLNHERIIRPEQFFTTSDLREGDGDALSVLVTEFCMHGDLSKHNLKKWPERRHLECIKQIAEGLDYIHARNIIHNAILYENILVFNLEPLHLKISGFSGSRVDARSFEPWIEKTMGDLINQTRKRHFRLDDEIGVVFERGSGNGFTNEMLLKVQRAFPTRKWKRDMINDAPEATDPFVTTAVDIWSLGLIHLRYYHDFEAICRECQSKFRPLYSELFKYSCRTPGKFGLLNRLPAHRPSASAVRDDFISLLNELQPESAENSSNLKWPSQRAISGPSIRDSLSPKPYSPGGSDPYNVLSPLSPNVPYNPDEWEGELTDDELKFRFQSPKQRDSPPASLLSRVASIIPHHSSSPEDRTDASQPSEEHIGIASTTKPGPILDNNPLETPRVGSPEPTEEHHSAEQPAEYYVEESTLEDSQLKRPFPGSSEDQKASKIQRPNSTDATP</sequence>
<dbReference type="GO" id="GO:0005737">
    <property type="term" value="C:cytoplasm"/>
    <property type="evidence" value="ECO:0007669"/>
    <property type="project" value="TreeGrafter"/>
</dbReference>
<evidence type="ECO:0000256" key="2">
    <source>
        <dbReference type="SAM" id="MobiDB-lite"/>
    </source>
</evidence>
<dbReference type="Pfam" id="PF00069">
    <property type="entry name" value="Pkinase"/>
    <property type="match status" value="1"/>
</dbReference>
<feature type="domain" description="Protein kinase" evidence="4">
    <location>
        <begin position="149"/>
        <end position="507"/>
    </location>
</feature>
<dbReference type="PANTHER" id="PTHR44167">
    <property type="entry name" value="OVARIAN-SPECIFIC SERINE/THREONINE-PROTEIN KINASE LOK-RELATED"/>
    <property type="match status" value="1"/>
</dbReference>
<accession>A0AAN8NX99</accession>
<evidence type="ECO:0000259" key="4">
    <source>
        <dbReference type="PROSITE" id="PS50011"/>
    </source>
</evidence>
<name>A0AAN8NX99_9PEZI</name>
<organism evidence="5 6">
    <name type="scientific">Arthrobotrys conoides</name>
    <dbReference type="NCBI Taxonomy" id="74498"/>
    <lineage>
        <taxon>Eukaryota</taxon>
        <taxon>Fungi</taxon>
        <taxon>Dikarya</taxon>
        <taxon>Ascomycota</taxon>
        <taxon>Pezizomycotina</taxon>
        <taxon>Orbiliomycetes</taxon>
        <taxon>Orbiliales</taxon>
        <taxon>Orbiliaceae</taxon>
        <taxon>Arthrobotrys</taxon>
    </lineage>
</organism>